<dbReference type="EMBL" id="CALNXK010000028">
    <property type="protein sequence ID" value="CAH3115335.1"/>
    <property type="molecule type" value="Genomic_DNA"/>
</dbReference>
<gene>
    <name evidence="2" type="ORF">PLOB_00023579</name>
</gene>
<feature type="region of interest" description="Disordered" evidence="1">
    <location>
        <begin position="114"/>
        <end position="138"/>
    </location>
</feature>
<dbReference type="PANTHER" id="PTHR47018">
    <property type="entry name" value="CXC DOMAIN-CONTAINING PROTEIN-RELATED"/>
    <property type="match status" value="1"/>
</dbReference>
<sequence length="315" mass="36030">MAKVYKVINDPLKPATEASDTSCLPVDWNKCILCQTDTSEILYRPADSKRITKGAGYKTVGENLQAFEKIGSLPKTINLCRLNEGEGIEASFQQHKAKWHDSCRLKFNKTKLQRTEKRKAVPDDSSSSKSGRKYTRRSLEKLPNPIHQCFFCGKQAEVRRDMFSKKMEFNGSFSTTCQEQSVPNSLLALVTMVLNGPNIKSRSSNVSQATLSMSQLLLYNSVKRYNENDTDIVRHSQQREAPLPVYLGVMLHTKTRKRELVDALFNLGLCISYDRVLKISTELGNNICYYYQQKKGCLSPSTERWYFHHHCSRQH</sequence>
<keyword evidence="3" id="KW-1185">Reference proteome</keyword>
<dbReference type="Proteomes" id="UP001159405">
    <property type="component" value="Unassembled WGS sequence"/>
</dbReference>
<proteinExistence type="predicted"/>
<accession>A0ABN8NPH0</accession>
<reference evidence="2 3" key="1">
    <citation type="submission" date="2022-05" db="EMBL/GenBank/DDBJ databases">
        <authorList>
            <consortium name="Genoscope - CEA"/>
            <person name="William W."/>
        </authorList>
    </citation>
    <scope>NUCLEOTIDE SEQUENCE [LARGE SCALE GENOMIC DNA]</scope>
</reference>
<comment type="caution">
    <text evidence="2">The sequence shown here is derived from an EMBL/GenBank/DDBJ whole genome shotgun (WGS) entry which is preliminary data.</text>
</comment>
<organism evidence="2 3">
    <name type="scientific">Porites lobata</name>
    <dbReference type="NCBI Taxonomy" id="104759"/>
    <lineage>
        <taxon>Eukaryota</taxon>
        <taxon>Metazoa</taxon>
        <taxon>Cnidaria</taxon>
        <taxon>Anthozoa</taxon>
        <taxon>Hexacorallia</taxon>
        <taxon>Scleractinia</taxon>
        <taxon>Fungiina</taxon>
        <taxon>Poritidae</taxon>
        <taxon>Porites</taxon>
    </lineage>
</organism>
<evidence type="ECO:0000313" key="3">
    <source>
        <dbReference type="Proteomes" id="UP001159405"/>
    </source>
</evidence>
<evidence type="ECO:0000313" key="2">
    <source>
        <dbReference type="EMBL" id="CAH3115335.1"/>
    </source>
</evidence>
<name>A0ABN8NPH0_9CNID</name>
<evidence type="ECO:0000256" key="1">
    <source>
        <dbReference type="SAM" id="MobiDB-lite"/>
    </source>
</evidence>
<protein>
    <submittedName>
        <fullName evidence="2">Uncharacterized protein</fullName>
    </submittedName>
</protein>